<name>A0A1M6F6M3_9FLAO</name>
<dbReference type="Proteomes" id="UP000184335">
    <property type="component" value="Unassembled WGS sequence"/>
</dbReference>
<dbReference type="AlphaFoldDB" id="A0A1M6F6M3"/>
<keyword evidence="1" id="KW-0472">Membrane</keyword>
<dbReference type="OrthoDB" id="1274350at2"/>
<evidence type="ECO:0000313" key="2">
    <source>
        <dbReference type="EMBL" id="SHI93239.1"/>
    </source>
</evidence>
<evidence type="ECO:0000256" key="1">
    <source>
        <dbReference type="SAM" id="Phobius"/>
    </source>
</evidence>
<proteinExistence type="predicted"/>
<organism evidence="2 3">
    <name type="scientific">Cruoricaptor ignavus</name>
    <dbReference type="NCBI Taxonomy" id="1118202"/>
    <lineage>
        <taxon>Bacteria</taxon>
        <taxon>Pseudomonadati</taxon>
        <taxon>Bacteroidota</taxon>
        <taxon>Flavobacteriia</taxon>
        <taxon>Flavobacteriales</taxon>
        <taxon>Weeksellaceae</taxon>
        <taxon>Cruoricaptor</taxon>
    </lineage>
</organism>
<sequence length="195" mass="22642">MGYILFTIFVLLSLSLLLSFFKEGRRARIFRIIRWAVVSLTILFFAWKFAEDFFKQPSNEDVSVQVINSLPQPLDFYLISRDTVGAGPVIHLGKIRPDHYRMEYLRFESGGELWLAGFLGNKNMVYLSRHPMVSRNLDPIIEVRSYEDLGQVLHARAEKEIGWYRTQATRRAVLAVLCLLLLFVNVISLWRKSSV</sequence>
<keyword evidence="3" id="KW-1185">Reference proteome</keyword>
<gene>
    <name evidence="2" type="ORF">SAMN05443429_106119</name>
</gene>
<keyword evidence="1" id="KW-1133">Transmembrane helix</keyword>
<accession>A0A1M6F6M3</accession>
<dbReference type="STRING" id="1118202.SAMN05443429_106119"/>
<protein>
    <submittedName>
        <fullName evidence="2">Uncharacterized protein</fullName>
    </submittedName>
</protein>
<keyword evidence="1" id="KW-0812">Transmembrane</keyword>
<evidence type="ECO:0000313" key="3">
    <source>
        <dbReference type="Proteomes" id="UP000184335"/>
    </source>
</evidence>
<dbReference type="EMBL" id="FQYI01000006">
    <property type="protein sequence ID" value="SHI93239.1"/>
    <property type="molecule type" value="Genomic_DNA"/>
</dbReference>
<feature type="transmembrane region" description="Helical" evidence="1">
    <location>
        <begin position="172"/>
        <end position="190"/>
    </location>
</feature>
<reference evidence="2 3" key="1">
    <citation type="submission" date="2016-11" db="EMBL/GenBank/DDBJ databases">
        <authorList>
            <person name="Jaros S."/>
            <person name="Januszkiewicz K."/>
            <person name="Wedrychowicz H."/>
        </authorList>
    </citation>
    <scope>NUCLEOTIDE SEQUENCE [LARGE SCALE GENOMIC DNA]</scope>
    <source>
        <strain evidence="2 3">DSM 25479</strain>
    </source>
</reference>
<dbReference type="RefSeq" id="WP_073179763.1">
    <property type="nucleotide sequence ID" value="NZ_FQYI01000006.1"/>
</dbReference>